<dbReference type="InterPro" id="IPR048020">
    <property type="entry name" value="Transpos_IS3"/>
</dbReference>
<dbReference type="InterPro" id="IPR002514">
    <property type="entry name" value="Transposase_8"/>
</dbReference>
<gene>
    <name evidence="3" type="ORF">DPV98_04735</name>
</gene>
<feature type="domain" description="Integrase catalytic" evidence="2">
    <location>
        <begin position="185"/>
        <end position="358"/>
    </location>
</feature>
<dbReference type="GO" id="GO:0003676">
    <property type="term" value="F:nucleic acid binding"/>
    <property type="evidence" value="ECO:0007669"/>
    <property type="project" value="InterPro"/>
</dbReference>
<dbReference type="PANTHER" id="PTHR46889:SF4">
    <property type="entry name" value="TRANSPOSASE INSO FOR INSERTION SEQUENCE ELEMENT IS911B-RELATED"/>
    <property type="match status" value="1"/>
</dbReference>
<dbReference type="InterPro" id="IPR036397">
    <property type="entry name" value="RNaseH_sf"/>
</dbReference>
<dbReference type="InterPro" id="IPR050900">
    <property type="entry name" value="Transposase_IS3/IS150/IS904"/>
</dbReference>
<dbReference type="SUPFAM" id="SSF53098">
    <property type="entry name" value="Ribonuclease H-like"/>
    <property type="match status" value="1"/>
</dbReference>
<evidence type="ECO:0000313" key="4">
    <source>
        <dbReference type="Proteomes" id="UP000253999"/>
    </source>
</evidence>
<comment type="caution">
    <text evidence="3">The sequence shown here is derived from an EMBL/GenBank/DDBJ whole genome shotgun (WGS) entry which is preliminary data.</text>
</comment>
<dbReference type="PROSITE" id="PS50994">
    <property type="entry name" value="INTEGRASE"/>
    <property type="match status" value="1"/>
</dbReference>
<evidence type="ECO:0000256" key="1">
    <source>
        <dbReference type="ARBA" id="ARBA00009964"/>
    </source>
</evidence>
<proteinExistence type="inferred from homology"/>
<dbReference type="Pfam" id="PF00665">
    <property type="entry name" value="rve"/>
    <property type="match status" value="1"/>
</dbReference>
<dbReference type="Proteomes" id="UP000253999">
    <property type="component" value="Unassembled WGS sequence"/>
</dbReference>
<accession>A0A369ZGS4</accession>
<dbReference type="InterPro" id="IPR025948">
    <property type="entry name" value="HTH-like_dom"/>
</dbReference>
<evidence type="ECO:0000313" key="3">
    <source>
        <dbReference type="EMBL" id="RDF04684.1"/>
    </source>
</evidence>
<dbReference type="SUPFAM" id="SSF46689">
    <property type="entry name" value="Homeodomain-like"/>
    <property type="match status" value="1"/>
</dbReference>
<dbReference type="Pfam" id="PF01527">
    <property type="entry name" value="HTH_Tnp_1"/>
    <property type="match status" value="1"/>
</dbReference>
<dbReference type="Gene3D" id="3.30.420.10">
    <property type="entry name" value="Ribonuclease H-like superfamily/Ribonuclease H"/>
    <property type="match status" value="1"/>
</dbReference>
<name>A0A369ZGS4_HAEPH</name>
<dbReference type="NCBIfam" id="NF033516">
    <property type="entry name" value="transpos_IS3"/>
    <property type="match status" value="1"/>
</dbReference>
<dbReference type="Pfam" id="PF13333">
    <property type="entry name" value="rve_2"/>
    <property type="match status" value="1"/>
</dbReference>
<dbReference type="STRING" id="735.B0185_01825"/>
<dbReference type="InterPro" id="IPR012337">
    <property type="entry name" value="RNaseH-like_sf"/>
</dbReference>
<protein>
    <submittedName>
        <fullName evidence="3">IS3 family transposase</fullName>
    </submittedName>
</protein>
<dbReference type="Pfam" id="PF13276">
    <property type="entry name" value="HTH_21"/>
    <property type="match status" value="1"/>
</dbReference>
<comment type="similarity">
    <text evidence="1">Belongs to the transposase 8 family.</text>
</comment>
<dbReference type="RefSeq" id="WP_111312847.1">
    <property type="nucleotide sequence ID" value="NZ_QEQD01000004.1"/>
</dbReference>
<reference evidence="3 4" key="1">
    <citation type="submission" date="2018-05" db="EMBL/GenBank/DDBJ databases">
        <title>Draft Genome Sequences for a Diverse set of 7 Haemophilus Species.</title>
        <authorList>
            <person name="Nichols M."/>
            <person name="Topaz N."/>
            <person name="Wang X."/>
            <person name="Wang X."/>
            <person name="Boxrud D."/>
        </authorList>
    </citation>
    <scope>NUCLEOTIDE SEQUENCE [LARGE SCALE GENOMIC DNA]</scope>
    <source>
        <strain evidence="3 4">C2010039593</strain>
    </source>
</reference>
<dbReference type="GO" id="GO:0015074">
    <property type="term" value="P:DNA integration"/>
    <property type="evidence" value="ECO:0007669"/>
    <property type="project" value="InterPro"/>
</dbReference>
<evidence type="ECO:0000259" key="2">
    <source>
        <dbReference type="PROSITE" id="PS50994"/>
    </source>
</evidence>
<organism evidence="3 4">
    <name type="scientific">Haemophilus parahaemolyticus</name>
    <dbReference type="NCBI Taxonomy" id="735"/>
    <lineage>
        <taxon>Bacteria</taxon>
        <taxon>Pseudomonadati</taxon>
        <taxon>Pseudomonadota</taxon>
        <taxon>Gammaproteobacteria</taxon>
        <taxon>Pasteurellales</taxon>
        <taxon>Pasteurellaceae</taxon>
        <taxon>Haemophilus</taxon>
    </lineage>
</organism>
<dbReference type="PANTHER" id="PTHR46889">
    <property type="entry name" value="TRANSPOSASE INSF FOR INSERTION SEQUENCE IS3B-RELATED"/>
    <property type="match status" value="1"/>
</dbReference>
<sequence length="359" mass="41980">MSYSYQFRLKIIKLVIEQDYGIREVAKLHQISHALVIYWLKAFRERGLDGVKSSYTNLQIPKIVKPKMKKKGIEIPETTDFSPKAFKKARAGIAYLKELEALDRQKQRQKKEKLLEIKRTYHEVKEAILSLYKKNRKRDGYRPMTFKLRQMGFNLNHKTVLKLMNELGIHSILRKKRHEKRGKTSHIAPNLLNRDFTATALNQKWVTDVTEFHVGQEKLYFSPLMGLANREIIAYNFATRPKFSLVKKMLAQGLSRIKPTECPIIHSDQGVLYSSAEWVKMLEGKALQSMSRRGNCYDNAVIESFFAILKSECFYSRTYHSIAELQAEIEEYLVYYNKKRIKLGLKGLSPVQYRAQYLS</sequence>
<dbReference type="InterPro" id="IPR001584">
    <property type="entry name" value="Integrase_cat-core"/>
</dbReference>
<dbReference type="EMBL" id="QEQD01000004">
    <property type="protein sequence ID" value="RDF04684.1"/>
    <property type="molecule type" value="Genomic_DNA"/>
</dbReference>
<dbReference type="AlphaFoldDB" id="A0A369ZGS4"/>
<dbReference type="InterPro" id="IPR009057">
    <property type="entry name" value="Homeodomain-like_sf"/>
</dbReference>